<reference evidence="3" key="1">
    <citation type="submission" date="2018-02" db="EMBL/GenBank/DDBJ databases">
        <title>Genome sequencing of Solimonas sp. HR-BB.</title>
        <authorList>
            <person name="Lee Y."/>
            <person name="Jeon C.O."/>
        </authorList>
    </citation>
    <scope>NUCLEOTIDE SEQUENCE [LARGE SCALE GENOMIC DNA]</scope>
    <source>
        <strain evidence="3">HR-E</strain>
    </source>
</reference>
<feature type="non-terminal residue" evidence="2">
    <location>
        <position position="279"/>
    </location>
</feature>
<accession>A0A2P6AQZ7</accession>
<organism evidence="2 3">
    <name type="scientific">Amnimonas aquatica</name>
    <dbReference type="NCBI Taxonomy" id="2094561"/>
    <lineage>
        <taxon>Bacteria</taxon>
        <taxon>Pseudomonadati</taxon>
        <taxon>Pseudomonadota</taxon>
        <taxon>Gammaproteobacteria</taxon>
        <taxon>Moraxellales</taxon>
        <taxon>Moraxellaceae</taxon>
        <taxon>Amnimonas</taxon>
    </lineage>
</organism>
<protein>
    <recommendedName>
        <fullName evidence="1">DUF403 domain-containing protein</fullName>
    </recommendedName>
</protein>
<dbReference type="EMBL" id="PTQZ01000245">
    <property type="protein sequence ID" value="PQA33635.1"/>
    <property type="molecule type" value="Genomic_DNA"/>
</dbReference>
<comment type="caution">
    <text evidence="2">The sequence shown here is derived from an EMBL/GenBank/DDBJ whole genome shotgun (WGS) entry which is preliminary data.</text>
</comment>
<evidence type="ECO:0000313" key="3">
    <source>
        <dbReference type="Proteomes" id="UP000243900"/>
    </source>
</evidence>
<evidence type="ECO:0000259" key="1">
    <source>
        <dbReference type="Pfam" id="PF04168"/>
    </source>
</evidence>
<dbReference type="PANTHER" id="PTHR34595:SF7">
    <property type="entry name" value="SLL1039 PROTEIN"/>
    <property type="match status" value="1"/>
</dbReference>
<name>A0A2P6AQZ7_9GAMM</name>
<dbReference type="InterPro" id="IPR051680">
    <property type="entry name" value="ATP-dep_Glu-Cys_Ligase-2"/>
</dbReference>
<feature type="domain" description="DUF403" evidence="1">
    <location>
        <begin position="1"/>
        <end position="275"/>
    </location>
</feature>
<dbReference type="RefSeq" id="WP_105193145.1">
    <property type="nucleotide sequence ID" value="NZ_PTQZ01000245.1"/>
</dbReference>
<keyword evidence="3" id="KW-1185">Reference proteome</keyword>
<dbReference type="PANTHER" id="PTHR34595">
    <property type="entry name" value="BLR5612 PROTEIN"/>
    <property type="match status" value="1"/>
</dbReference>
<dbReference type="InterPro" id="IPR007296">
    <property type="entry name" value="DUF403"/>
</dbReference>
<sequence>MLSRTASSLFWMARYMERAENLARLLDVSQQLALMPGAGESMVAMPLDVIDLRAMFDETGRPLNAEEVAYFLMLHADSPSSIISSLRQARENAHVVRGTITGELWEAVNATWLEARTANRIKIRHMGQTRFLEWVKERSHLYRGVLVGTSQRNDAFHFSRLGTYLERADNTTRLFRHHLEAFAAPDETGRPSYYAWAALLRALSAFEAYRDIYSDSLSVHHIGELLLLRHDLPRSLHACFAEVAKALDVINGEQSRKVRRLVAETYARLRFGSWEKDFA</sequence>
<evidence type="ECO:0000313" key="2">
    <source>
        <dbReference type="EMBL" id="PQA33635.1"/>
    </source>
</evidence>
<gene>
    <name evidence="2" type="ORF">C5O18_08570</name>
</gene>
<dbReference type="OrthoDB" id="9803532at2"/>
<dbReference type="Pfam" id="PF04168">
    <property type="entry name" value="Alpha-E"/>
    <property type="match status" value="1"/>
</dbReference>
<dbReference type="Proteomes" id="UP000243900">
    <property type="component" value="Unassembled WGS sequence"/>
</dbReference>
<dbReference type="AlphaFoldDB" id="A0A2P6AQZ7"/>
<proteinExistence type="predicted"/>